<dbReference type="HOGENOM" id="CLU_2027050_0_0_1"/>
<proteinExistence type="predicted"/>
<dbReference type="AlphaFoldDB" id="A0A024SJ68"/>
<protein>
    <submittedName>
        <fullName evidence="1">Uncharacterized protein</fullName>
    </submittedName>
</protein>
<dbReference type="KEGG" id="trr:M419DRAFT_73275"/>
<dbReference type="Proteomes" id="UP000024376">
    <property type="component" value="Unassembled WGS sequence"/>
</dbReference>
<dbReference type="EMBL" id="KI911141">
    <property type="protein sequence ID" value="ETS04781.1"/>
    <property type="molecule type" value="Genomic_DNA"/>
</dbReference>
<name>A0A024SJ68_HYPJR</name>
<sequence length="122" mass="13261">MGGQGWTQAICLGPVSKPRASCCDYFNGEIRWWLAADCYTIRENGRYGSGGGGSGKERLENRPSAATGLLKRARLPWQSGGAMRNREIKMDEIGSRGFIDGLAQGPGPVEALVQGGLQRYRR</sequence>
<reference evidence="2" key="1">
    <citation type="journal article" date="2013" name="Ind. Biotechnol.">
        <title>Comparative genomics analysis of Trichoderma reesei strains.</title>
        <authorList>
            <person name="Koike H."/>
            <person name="Aerts A."/>
            <person name="LaButti K."/>
            <person name="Grigoriev I.V."/>
            <person name="Baker S.E."/>
        </authorList>
    </citation>
    <scope>NUCLEOTIDE SEQUENCE [LARGE SCALE GENOMIC DNA]</scope>
    <source>
        <strain evidence="2">ATCC 56765 / BCRC 32924 / NRRL 11460 / Rut C-30</strain>
    </source>
</reference>
<evidence type="ECO:0000313" key="2">
    <source>
        <dbReference type="Proteomes" id="UP000024376"/>
    </source>
</evidence>
<evidence type="ECO:0000313" key="1">
    <source>
        <dbReference type="EMBL" id="ETS04781.1"/>
    </source>
</evidence>
<gene>
    <name evidence="1" type="ORF">M419DRAFT_73275</name>
</gene>
<accession>A0A024SJ68</accession>
<organism evidence="1 2">
    <name type="scientific">Hypocrea jecorina (strain ATCC 56765 / BCRC 32924 / NRRL 11460 / Rut C-30)</name>
    <name type="common">Trichoderma reesei</name>
    <dbReference type="NCBI Taxonomy" id="1344414"/>
    <lineage>
        <taxon>Eukaryota</taxon>
        <taxon>Fungi</taxon>
        <taxon>Dikarya</taxon>
        <taxon>Ascomycota</taxon>
        <taxon>Pezizomycotina</taxon>
        <taxon>Sordariomycetes</taxon>
        <taxon>Hypocreomycetidae</taxon>
        <taxon>Hypocreales</taxon>
        <taxon>Hypocreaceae</taxon>
        <taxon>Trichoderma</taxon>
    </lineage>
</organism>